<evidence type="ECO:0000256" key="3">
    <source>
        <dbReference type="ARBA" id="ARBA00023163"/>
    </source>
</evidence>
<evidence type="ECO:0000313" key="6">
    <source>
        <dbReference type="EMBL" id="RWR12280.1"/>
    </source>
</evidence>
<keyword evidence="3" id="KW-0804">Transcription</keyword>
<dbReference type="GO" id="GO:0003700">
    <property type="term" value="F:DNA-binding transcription factor activity"/>
    <property type="evidence" value="ECO:0007669"/>
    <property type="project" value="InterPro"/>
</dbReference>
<dbReference type="EMBL" id="SAUZ01000003">
    <property type="protein sequence ID" value="RWR23520.1"/>
    <property type="molecule type" value="Genomic_DNA"/>
</dbReference>
<name>A0A443JSM3_9RHOB</name>
<reference evidence="8 9" key="2">
    <citation type="submission" date="2019-01" db="EMBL/GenBank/DDBJ databases">
        <authorList>
            <person name="Li Y."/>
        </authorList>
    </citation>
    <scope>NUCLEOTIDE SEQUENCE [LARGE SCALE GENOMIC DNA]</scope>
    <source>
        <strain evidence="6 9">2D-5</strain>
        <strain evidence="7 8">SK2B-1</strain>
    </source>
</reference>
<dbReference type="EMBL" id="SAUW01000008">
    <property type="protein sequence ID" value="RWR12280.1"/>
    <property type="molecule type" value="Genomic_DNA"/>
</dbReference>
<dbReference type="InterPro" id="IPR000835">
    <property type="entry name" value="HTH_MarR-typ"/>
</dbReference>
<dbReference type="InterPro" id="IPR052067">
    <property type="entry name" value="Metal_resp_HTH_trans_reg"/>
</dbReference>
<dbReference type="AlphaFoldDB" id="A0A443JSM3"/>
<dbReference type="SUPFAM" id="SSF46785">
    <property type="entry name" value="Winged helix' DNA-binding domain"/>
    <property type="match status" value="1"/>
</dbReference>
<accession>A0A443IW66</accession>
<keyword evidence="9" id="KW-1185">Reference proteome</keyword>
<dbReference type="PANTHER" id="PTHR35790">
    <property type="entry name" value="HTH-TYPE TRANSCRIPTIONAL REGULATOR PCHR"/>
    <property type="match status" value="1"/>
</dbReference>
<protein>
    <submittedName>
        <fullName evidence="7">MarR family transcriptional regulator</fullName>
    </submittedName>
</protein>
<dbReference type="Pfam" id="PF12802">
    <property type="entry name" value="MarR_2"/>
    <property type="match status" value="1"/>
</dbReference>
<dbReference type="Proteomes" id="UP000284476">
    <property type="component" value="Unassembled WGS sequence"/>
</dbReference>
<evidence type="ECO:0000313" key="9">
    <source>
        <dbReference type="Proteomes" id="UP000285710"/>
    </source>
</evidence>
<dbReference type="SMART" id="SM00347">
    <property type="entry name" value="HTH_MARR"/>
    <property type="match status" value="1"/>
</dbReference>
<dbReference type="GO" id="GO:0003677">
    <property type="term" value="F:DNA binding"/>
    <property type="evidence" value="ECO:0007669"/>
    <property type="project" value="UniProtKB-KW"/>
</dbReference>
<accession>A0A443JSM3</accession>
<reference evidence="8 9" key="1">
    <citation type="submission" date="2019-01" db="EMBL/GenBank/DDBJ databases">
        <title>Sinorhodobacter populi sp. nov. isolated from the symptomatic bark tissue of Populus euramericana canker.</title>
        <authorList>
            <person name="Xu G."/>
        </authorList>
    </citation>
    <scope>NUCLEOTIDE SEQUENCE [LARGE SCALE GENOMIC DNA]</scope>
    <source>
        <strain evidence="6 9">2D-5</strain>
        <strain evidence="7 8">SK2B-1</strain>
    </source>
</reference>
<keyword evidence="1" id="KW-0805">Transcription regulation</keyword>
<dbReference type="PROSITE" id="PS50995">
    <property type="entry name" value="HTH_MARR_2"/>
    <property type="match status" value="1"/>
</dbReference>
<dbReference type="InterPro" id="IPR036388">
    <property type="entry name" value="WH-like_DNA-bd_sf"/>
</dbReference>
<dbReference type="Gene3D" id="1.10.10.10">
    <property type="entry name" value="Winged helix-like DNA-binding domain superfamily/Winged helix DNA-binding domain"/>
    <property type="match status" value="1"/>
</dbReference>
<keyword evidence="2" id="KW-0238">DNA-binding</keyword>
<sequence length="173" mass="19216">MSPDHFDLRRCIGALSTSFSSRLGAGASQEYHRRFDIGVVEWRVLCHLAVEPWSNVIAMANSIGLDKSSVSRSLAGMEQRGLVEMRDGLRRRREAALTDEGMALHRAVLPVARARERALLSDFSPEEVEQLLGFFHRLIDNLPRVEEDALIRDTADQAPSSEASAAARSKRSS</sequence>
<feature type="domain" description="HTH marR-type" evidence="5">
    <location>
        <begin position="5"/>
        <end position="140"/>
    </location>
</feature>
<evidence type="ECO:0000313" key="8">
    <source>
        <dbReference type="Proteomes" id="UP000284476"/>
    </source>
</evidence>
<dbReference type="Proteomes" id="UP000285710">
    <property type="component" value="Unassembled WGS sequence"/>
</dbReference>
<dbReference type="PANTHER" id="PTHR35790:SF4">
    <property type="entry name" value="HTH-TYPE TRANSCRIPTIONAL REGULATOR PCHR"/>
    <property type="match status" value="1"/>
</dbReference>
<evidence type="ECO:0000259" key="5">
    <source>
        <dbReference type="PROSITE" id="PS50995"/>
    </source>
</evidence>
<organism evidence="7 8">
    <name type="scientific">Paenirhodobacter populi</name>
    <dbReference type="NCBI Taxonomy" id="2306993"/>
    <lineage>
        <taxon>Bacteria</taxon>
        <taxon>Pseudomonadati</taxon>
        <taxon>Pseudomonadota</taxon>
        <taxon>Alphaproteobacteria</taxon>
        <taxon>Rhodobacterales</taxon>
        <taxon>Rhodobacter group</taxon>
        <taxon>Paenirhodobacter</taxon>
    </lineage>
</organism>
<proteinExistence type="predicted"/>
<feature type="compositionally biased region" description="Low complexity" evidence="4">
    <location>
        <begin position="156"/>
        <end position="167"/>
    </location>
</feature>
<evidence type="ECO:0000256" key="4">
    <source>
        <dbReference type="SAM" id="MobiDB-lite"/>
    </source>
</evidence>
<comment type="caution">
    <text evidence="7">The sequence shown here is derived from an EMBL/GenBank/DDBJ whole genome shotgun (WGS) entry which is preliminary data.</text>
</comment>
<evidence type="ECO:0000313" key="7">
    <source>
        <dbReference type="EMBL" id="RWR23520.1"/>
    </source>
</evidence>
<feature type="region of interest" description="Disordered" evidence="4">
    <location>
        <begin position="152"/>
        <end position="173"/>
    </location>
</feature>
<evidence type="ECO:0000256" key="2">
    <source>
        <dbReference type="ARBA" id="ARBA00023125"/>
    </source>
</evidence>
<gene>
    <name evidence="7" type="ORF">D2T30_03480</name>
    <name evidence="6" type="ORF">D2T33_09240</name>
</gene>
<dbReference type="RefSeq" id="WP_128207660.1">
    <property type="nucleotide sequence ID" value="NZ_JBHRSO010000023.1"/>
</dbReference>
<dbReference type="InterPro" id="IPR036390">
    <property type="entry name" value="WH_DNA-bd_sf"/>
</dbReference>
<evidence type="ECO:0000256" key="1">
    <source>
        <dbReference type="ARBA" id="ARBA00023015"/>
    </source>
</evidence>